<evidence type="ECO:0000313" key="2">
    <source>
        <dbReference type="Proteomes" id="UP000198992"/>
    </source>
</evidence>
<dbReference type="RefSeq" id="WP_092114148.1">
    <property type="nucleotide sequence ID" value="NZ_FNTH01000001.1"/>
</dbReference>
<dbReference type="AlphaFoldDB" id="A0A1H4NHS3"/>
<protein>
    <submittedName>
        <fullName evidence="1">Uncharacterized protein</fullName>
    </submittedName>
</protein>
<name>A0A1H4NHS3_9BRAD</name>
<dbReference type="Proteomes" id="UP000198992">
    <property type="component" value="Unassembled WGS sequence"/>
</dbReference>
<organism evidence="1 2">
    <name type="scientific">Bradyrhizobium erythrophlei</name>
    <dbReference type="NCBI Taxonomy" id="1437360"/>
    <lineage>
        <taxon>Bacteria</taxon>
        <taxon>Pseudomonadati</taxon>
        <taxon>Pseudomonadota</taxon>
        <taxon>Alphaproteobacteria</taxon>
        <taxon>Hyphomicrobiales</taxon>
        <taxon>Nitrobacteraceae</taxon>
        <taxon>Bradyrhizobium</taxon>
    </lineage>
</organism>
<proteinExistence type="predicted"/>
<dbReference type="OrthoDB" id="8253440at2"/>
<dbReference type="EMBL" id="FNTH01000001">
    <property type="protein sequence ID" value="SEB94766.1"/>
    <property type="molecule type" value="Genomic_DNA"/>
</dbReference>
<evidence type="ECO:0000313" key="1">
    <source>
        <dbReference type="EMBL" id="SEB94766.1"/>
    </source>
</evidence>
<reference evidence="1 2" key="1">
    <citation type="submission" date="2016-10" db="EMBL/GenBank/DDBJ databases">
        <authorList>
            <person name="de Groot N.N."/>
        </authorList>
    </citation>
    <scope>NUCLEOTIDE SEQUENCE [LARGE SCALE GENOMIC DNA]</scope>
    <source>
        <strain evidence="1 2">MT12</strain>
    </source>
</reference>
<gene>
    <name evidence="1" type="ORF">SAMN05444164_0634</name>
</gene>
<accession>A0A1H4NHS3</accession>
<sequence length="70" mass="7718">MAISKTLQLEERVRAIRAEIDAFIDARAEAEAKECPGVPLGVIRNSIARAGCQCSTYLELKAKDELERQA</sequence>